<name>A0AAV7V9U0_PLEWA</name>
<dbReference type="Proteomes" id="UP001066276">
    <property type="component" value="Chromosome 2_1"/>
</dbReference>
<dbReference type="AlphaFoldDB" id="A0AAV7V9U0"/>
<organism evidence="2 3">
    <name type="scientific">Pleurodeles waltl</name>
    <name type="common">Iberian ribbed newt</name>
    <dbReference type="NCBI Taxonomy" id="8319"/>
    <lineage>
        <taxon>Eukaryota</taxon>
        <taxon>Metazoa</taxon>
        <taxon>Chordata</taxon>
        <taxon>Craniata</taxon>
        <taxon>Vertebrata</taxon>
        <taxon>Euteleostomi</taxon>
        <taxon>Amphibia</taxon>
        <taxon>Batrachia</taxon>
        <taxon>Caudata</taxon>
        <taxon>Salamandroidea</taxon>
        <taxon>Salamandridae</taxon>
        <taxon>Pleurodelinae</taxon>
        <taxon>Pleurodeles</taxon>
    </lineage>
</organism>
<dbReference type="EMBL" id="JANPWB010000003">
    <property type="protein sequence ID" value="KAJ1197577.1"/>
    <property type="molecule type" value="Genomic_DNA"/>
</dbReference>
<feature type="region of interest" description="Disordered" evidence="1">
    <location>
        <begin position="1"/>
        <end position="115"/>
    </location>
</feature>
<accession>A0AAV7V9U0</accession>
<evidence type="ECO:0000313" key="2">
    <source>
        <dbReference type="EMBL" id="KAJ1197577.1"/>
    </source>
</evidence>
<feature type="compositionally biased region" description="Basic and acidic residues" evidence="1">
    <location>
        <begin position="26"/>
        <end position="35"/>
    </location>
</feature>
<feature type="compositionally biased region" description="Basic and acidic residues" evidence="1">
    <location>
        <begin position="88"/>
        <end position="99"/>
    </location>
</feature>
<evidence type="ECO:0000256" key="1">
    <source>
        <dbReference type="SAM" id="MobiDB-lite"/>
    </source>
</evidence>
<gene>
    <name evidence="2" type="ORF">NDU88_001434</name>
</gene>
<evidence type="ECO:0000313" key="3">
    <source>
        <dbReference type="Proteomes" id="UP001066276"/>
    </source>
</evidence>
<protein>
    <submittedName>
        <fullName evidence="2">Uncharacterized protein</fullName>
    </submittedName>
</protein>
<comment type="caution">
    <text evidence="2">The sequence shown here is derived from an EMBL/GenBank/DDBJ whole genome shotgun (WGS) entry which is preliminary data.</text>
</comment>
<sequence length="175" mass="19438">MGSGLQRGRVGPSTRRVEDSPALFTDGRRGGERRLSGPRVQVGPSDLQRLGQGRGARWTPSESERDSGGEGAALPRQSRGGTTLGVSHECREDLKEKEGPSGARRLKREHTDDLENRSRWNNIHIRWALTGAEEDDIAQYVGSVFCQNLEDDMDKEVRMDSVHRVGPPDRPRLLS</sequence>
<reference evidence="2" key="1">
    <citation type="journal article" date="2022" name="bioRxiv">
        <title>Sequencing and chromosome-scale assembly of the giantPleurodeles waltlgenome.</title>
        <authorList>
            <person name="Brown T."/>
            <person name="Elewa A."/>
            <person name="Iarovenko S."/>
            <person name="Subramanian E."/>
            <person name="Araus A.J."/>
            <person name="Petzold A."/>
            <person name="Susuki M."/>
            <person name="Suzuki K.-i.T."/>
            <person name="Hayashi T."/>
            <person name="Toyoda A."/>
            <person name="Oliveira C."/>
            <person name="Osipova E."/>
            <person name="Leigh N.D."/>
            <person name="Simon A."/>
            <person name="Yun M.H."/>
        </authorList>
    </citation>
    <scope>NUCLEOTIDE SEQUENCE</scope>
    <source>
        <strain evidence="2">20211129_DDA</strain>
        <tissue evidence="2">Liver</tissue>
    </source>
</reference>
<keyword evidence="3" id="KW-1185">Reference proteome</keyword>
<proteinExistence type="predicted"/>